<dbReference type="SUPFAM" id="SSF117281">
    <property type="entry name" value="Kelch motif"/>
    <property type="match status" value="1"/>
</dbReference>
<accession>A0A1E7FCC7</accession>
<protein>
    <recommendedName>
        <fullName evidence="3">Galactose oxidase</fullName>
    </recommendedName>
</protein>
<dbReference type="InterPro" id="IPR015915">
    <property type="entry name" value="Kelch-typ_b-propeller"/>
</dbReference>
<dbReference type="KEGG" id="fcy:FRACYDRAFT_240494"/>
<dbReference type="OrthoDB" id="45365at2759"/>
<gene>
    <name evidence="1" type="ORF">FRACYDRAFT_240494</name>
</gene>
<evidence type="ECO:0008006" key="3">
    <source>
        <dbReference type="Google" id="ProtNLM"/>
    </source>
</evidence>
<proteinExistence type="predicted"/>
<dbReference type="Proteomes" id="UP000095751">
    <property type="component" value="Unassembled WGS sequence"/>
</dbReference>
<keyword evidence="2" id="KW-1185">Reference proteome</keyword>
<reference evidence="1 2" key="1">
    <citation type="submission" date="2016-09" db="EMBL/GenBank/DDBJ databases">
        <title>Extensive genetic diversity and differential bi-allelic expression allows diatom success in the polar Southern Ocean.</title>
        <authorList>
            <consortium name="DOE Joint Genome Institute"/>
            <person name="Mock T."/>
            <person name="Otillar R.P."/>
            <person name="Strauss J."/>
            <person name="Dupont C."/>
            <person name="Frickenhaus S."/>
            <person name="Maumus F."/>
            <person name="Mcmullan M."/>
            <person name="Sanges R."/>
            <person name="Schmutz J."/>
            <person name="Toseland A."/>
            <person name="Valas R."/>
            <person name="Veluchamy A."/>
            <person name="Ward B.J."/>
            <person name="Allen A."/>
            <person name="Barry K."/>
            <person name="Falciatore A."/>
            <person name="Ferrante M."/>
            <person name="Fortunato A.E."/>
            <person name="Gloeckner G."/>
            <person name="Gruber A."/>
            <person name="Hipkin R."/>
            <person name="Janech M."/>
            <person name="Kroth P."/>
            <person name="Leese F."/>
            <person name="Lindquist E."/>
            <person name="Lyon B.R."/>
            <person name="Martin J."/>
            <person name="Mayer C."/>
            <person name="Parker M."/>
            <person name="Quesneville H."/>
            <person name="Raymond J."/>
            <person name="Uhlig C."/>
            <person name="Valentin K.U."/>
            <person name="Worden A.Z."/>
            <person name="Armbrust E.V."/>
            <person name="Bowler C."/>
            <person name="Green B."/>
            <person name="Moulton V."/>
            <person name="Van Oosterhout C."/>
            <person name="Grigoriev I."/>
        </authorList>
    </citation>
    <scope>NUCLEOTIDE SEQUENCE [LARGE SCALE GENOMIC DNA]</scope>
    <source>
        <strain evidence="1 2">CCMP1102</strain>
    </source>
</reference>
<organism evidence="1 2">
    <name type="scientific">Fragilariopsis cylindrus CCMP1102</name>
    <dbReference type="NCBI Taxonomy" id="635003"/>
    <lineage>
        <taxon>Eukaryota</taxon>
        <taxon>Sar</taxon>
        <taxon>Stramenopiles</taxon>
        <taxon>Ochrophyta</taxon>
        <taxon>Bacillariophyta</taxon>
        <taxon>Bacillariophyceae</taxon>
        <taxon>Bacillariophycidae</taxon>
        <taxon>Bacillariales</taxon>
        <taxon>Bacillariaceae</taxon>
        <taxon>Fragilariopsis</taxon>
    </lineage>
</organism>
<evidence type="ECO:0000313" key="1">
    <source>
        <dbReference type="EMBL" id="OEU15799.1"/>
    </source>
</evidence>
<name>A0A1E7FCC7_9STRA</name>
<dbReference type="InParanoid" id="A0A1E7FCC7"/>
<evidence type="ECO:0000313" key="2">
    <source>
        <dbReference type="Proteomes" id="UP000095751"/>
    </source>
</evidence>
<sequence>MRIATRAFDARHLSRSPSSKSSSSSSFLIIFGLVFVVLFGSCTTQILAAADINDDDPTNLLVWESRAALPLGVGRHHPITFANATHGFVLTGSTLQSSYTSDFLIYEEATNKWTDVSGTNSAFPGIARSFGYGVTATSNNCNNDNDSTTNTKAYLGFGAGDSGQRFTDWWEFDMSTHNWKRLAEFPGNGRKHPAINFVEPVGEIHVGLGDGNGGNYNDWWSYSIANDEWQQLADFPSSPRHHPFYFSIDTDSYVGFGHSSSYIERDLYRYDSLERTWNREEDFASYAIGGDINSTDTFSSAIGRNSVALPVTTEARVAGTQFAITGSCNNSDNQQTYGFILSGDGDDHGYMETGEFHVFNPMTSEDEYSSAWYSLPPHPGFSRWAPGSFVLQGSSQVYMIGGYDRRMGILYADMWTINLDPLFDDDGGMVSDNATYDIYSSSF</sequence>
<dbReference type="Gene3D" id="2.120.10.80">
    <property type="entry name" value="Kelch-type beta propeller"/>
    <property type="match status" value="1"/>
</dbReference>
<dbReference type="EMBL" id="KV784359">
    <property type="protein sequence ID" value="OEU15799.1"/>
    <property type="molecule type" value="Genomic_DNA"/>
</dbReference>
<dbReference type="AlphaFoldDB" id="A0A1E7FCC7"/>